<dbReference type="AlphaFoldDB" id="A0A1X6NWD6"/>
<evidence type="ECO:0000259" key="11">
    <source>
        <dbReference type="Pfam" id="PF02866"/>
    </source>
</evidence>
<dbReference type="GO" id="GO:0030060">
    <property type="term" value="F:L-malate dehydrogenase (NAD+) activity"/>
    <property type="evidence" value="ECO:0007669"/>
    <property type="project" value="UniProtKB-EC"/>
</dbReference>
<feature type="binding site" evidence="6">
    <location>
        <position position="110"/>
    </location>
    <ligand>
        <name>substrate</name>
    </ligand>
</feature>
<gene>
    <name evidence="12" type="ORF">BU14_0393s0028</name>
</gene>
<keyword evidence="4 7" id="KW-0520">NAD</keyword>
<reference evidence="12 13" key="1">
    <citation type="submission" date="2017-03" db="EMBL/GenBank/DDBJ databases">
        <title>WGS assembly of Porphyra umbilicalis.</title>
        <authorList>
            <person name="Brawley S.H."/>
            <person name="Blouin N.A."/>
            <person name="Ficko-Blean E."/>
            <person name="Wheeler G.L."/>
            <person name="Lohr M."/>
            <person name="Goodson H.V."/>
            <person name="Jenkins J.W."/>
            <person name="Blaby-Haas C.E."/>
            <person name="Helliwell K.E."/>
            <person name="Chan C."/>
            <person name="Marriage T."/>
            <person name="Bhattacharya D."/>
            <person name="Klein A.S."/>
            <person name="Badis Y."/>
            <person name="Brodie J."/>
            <person name="Cao Y."/>
            <person name="Collen J."/>
            <person name="Dittami S.M."/>
            <person name="Gachon C.M."/>
            <person name="Green B.R."/>
            <person name="Karpowicz S."/>
            <person name="Kim J.W."/>
            <person name="Kudahl U."/>
            <person name="Lin S."/>
            <person name="Michel G."/>
            <person name="Mittag M."/>
            <person name="Olson B.J."/>
            <person name="Pangilinan J."/>
            <person name="Peng Y."/>
            <person name="Qiu H."/>
            <person name="Shu S."/>
            <person name="Singer J.T."/>
            <person name="Smith A.G."/>
            <person name="Sprecher B.N."/>
            <person name="Wagner V."/>
            <person name="Wang W."/>
            <person name="Wang Z.-Y."/>
            <person name="Yan J."/>
            <person name="Yarish C."/>
            <person name="Zoeuner-Riek S."/>
            <person name="Zhuang Y."/>
            <person name="Zou Y."/>
            <person name="Lindquist E.A."/>
            <person name="Grimwood J."/>
            <person name="Barry K."/>
            <person name="Rokhsar D.S."/>
            <person name="Schmutz J."/>
            <person name="Stiller J.W."/>
            <person name="Grossman A.R."/>
            <person name="Prochnik S.E."/>
        </authorList>
    </citation>
    <scope>NUCLEOTIDE SEQUENCE [LARGE SCALE GENOMIC DNA]</scope>
    <source>
        <strain evidence="12">4086291</strain>
    </source>
</reference>
<dbReference type="PROSITE" id="PS00068">
    <property type="entry name" value="MDH"/>
    <property type="match status" value="1"/>
</dbReference>
<dbReference type="SUPFAM" id="SSF51735">
    <property type="entry name" value="NAD(P)-binding Rossmann-fold domains"/>
    <property type="match status" value="1"/>
</dbReference>
<evidence type="ECO:0000256" key="7">
    <source>
        <dbReference type="PIRSR" id="PIRSR000102-3"/>
    </source>
</evidence>
<evidence type="ECO:0000256" key="8">
    <source>
        <dbReference type="RuleBase" id="RU003369"/>
    </source>
</evidence>
<organism evidence="12 13">
    <name type="scientific">Porphyra umbilicalis</name>
    <name type="common">Purple laver</name>
    <name type="synonym">Red alga</name>
    <dbReference type="NCBI Taxonomy" id="2786"/>
    <lineage>
        <taxon>Eukaryota</taxon>
        <taxon>Rhodophyta</taxon>
        <taxon>Bangiophyceae</taxon>
        <taxon>Bangiales</taxon>
        <taxon>Bangiaceae</taxon>
        <taxon>Porphyra</taxon>
    </lineage>
</organism>
<proteinExistence type="inferred from homology"/>
<name>A0A1X6NWD6_PORUM</name>
<evidence type="ECO:0000256" key="4">
    <source>
        <dbReference type="ARBA" id="ARBA00023027"/>
    </source>
</evidence>
<protein>
    <recommendedName>
        <fullName evidence="2 9">Malate dehydrogenase</fullName>
        <ecNumber evidence="2 9">1.1.1.37</ecNumber>
    </recommendedName>
</protein>
<dbReference type="InterPro" id="IPR001252">
    <property type="entry name" value="Malate_DH_AS"/>
</dbReference>
<keyword evidence="13" id="KW-1185">Reference proteome</keyword>
<dbReference type="Proteomes" id="UP000218209">
    <property type="component" value="Unassembled WGS sequence"/>
</dbReference>
<dbReference type="FunFam" id="3.40.50.720:FF:000010">
    <property type="entry name" value="Malate dehydrogenase"/>
    <property type="match status" value="1"/>
</dbReference>
<evidence type="ECO:0000256" key="6">
    <source>
        <dbReference type="PIRSR" id="PIRSR000102-2"/>
    </source>
</evidence>
<comment type="catalytic activity">
    <reaction evidence="9">
        <text>(S)-malate + NAD(+) = oxaloacetate + NADH + H(+)</text>
        <dbReference type="Rhea" id="RHEA:21432"/>
        <dbReference type="ChEBI" id="CHEBI:15378"/>
        <dbReference type="ChEBI" id="CHEBI:15589"/>
        <dbReference type="ChEBI" id="CHEBI:16452"/>
        <dbReference type="ChEBI" id="CHEBI:57540"/>
        <dbReference type="ChEBI" id="CHEBI:57945"/>
        <dbReference type="EC" id="1.1.1.37"/>
    </reaction>
</comment>
<dbReference type="EC" id="1.1.1.37" evidence="2 9"/>
<accession>A0A1X6NWD6</accession>
<feature type="binding site" evidence="6">
    <location>
        <position position="180"/>
    </location>
    <ligand>
        <name>substrate</name>
    </ligand>
</feature>
<feature type="domain" description="Lactate/malate dehydrogenase C-terminal" evidence="11">
    <location>
        <begin position="174"/>
        <end position="339"/>
    </location>
</feature>
<dbReference type="NCBIfam" id="TIGR01759">
    <property type="entry name" value="MalateDH-SF1"/>
    <property type="match status" value="1"/>
</dbReference>
<feature type="binding site" evidence="6">
    <location>
        <position position="149"/>
    </location>
    <ligand>
        <name>substrate</name>
    </ligand>
</feature>
<dbReference type="GO" id="GO:0006099">
    <property type="term" value="P:tricarboxylic acid cycle"/>
    <property type="evidence" value="ECO:0007669"/>
    <property type="project" value="UniProtKB-KW"/>
</dbReference>
<dbReference type="InterPro" id="IPR001236">
    <property type="entry name" value="Lactate/malate_DH_N"/>
</dbReference>
<dbReference type="Gene3D" id="3.90.110.10">
    <property type="entry name" value="Lactate dehydrogenase/glycoside hydrolase, family 4, C-terminal"/>
    <property type="match status" value="1"/>
</dbReference>
<dbReference type="FunFam" id="3.90.110.10:FF:000002">
    <property type="entry name" value="Malate dehydrogenase"/>
    <property type="match status" value="1"/>
</dbReference>
<feature type="binding site" evidence="7">
    <location>
        <position position="123"/>
    </location>
    <ligand>
        <name>NAD(+)</name>
        <dbReference type="ChEBI" id="CHEBI:57540"/>
    </ligand>
</feature>
<dbReference type="SUPFAM" id="SSF56327">
    <property type="entry name" value="LDH C-terminal domain-like"/>
    <property type="match status" value="1"/>
</dbReference>
<feature type="binding site" evidence="7">
    <location>
        <begin position="147"/>
        <end position="149"/>
    </location>
    <ligand>
        <name>NAD(+)</name>
        <dbReference type="ChEBI" id="CHEBI:57540"/>
    </ligand>
</feature>
<dbReference type="NCBIfam" id="NF003916">
    <property type="entry name" value="PRK05442.1"/>
    <property type="match status" value="1"/>
</dbReference>
<dbReference type="InterPro" id="IPR022383">
    <property type="entry name" value="Lactate/malate_DH_C"/>
</dbReference>
<dbReference type="PIRSF" id="PIRSF000102">
    <property type="entry name" value="Lac_mal_DH"/>
    <property type="match status" value="1"/>
</dbReference>
<feature type="domain" description="Lactate/malate dehydrogenase N-terminal" evidence="10">
    <location>
        <begin position="24"/>
        <end position="162"/>
    </location>
</feature>
<feature type="binding site" evidence="7">
    <location>
        <begin position="29"/>
        <end position="35"/>
    </location>
    <ligand>
        <name>NAD(+)</name>
        <dbReference type="ChEBI" id="CHEBI:57540"/>
    </ligand>
</feature>
<feature type="binding site" evidence="6">
    <location>
        <position position="116"/>
    </location>
    <ligand>
        <name>substrate</name>
    </ligand>
</feature>
<sequence>MASRLLARRFASSAAAATEKKPINVAVTGAAGAIGYALLMRIASGDMLGPNQPVNLQLIETEPGMKPLSGVTMELADCAFPLLRSVQSTTDLEAGFGDAGLAILVGARPRSKGMERGDLLTANASIFAAQGAALNAAAARDVSVLVVGNPANTNALVASANAPDLSPAQFMAMTRLDQSRAAAAVAAKTGAHVRDVERVVIWGNHSATQYPDLTHATVRGQPALKAIGDDAWVKKTFIPDVQKRGAAIIDARGASSAASAASAAVDHMRDLVVGAGDAWLSMGIPSDGSYGVEEGLWYSVPVTCAGKGVYQRVGGLPKPDDFSASMMDATRKELLSERDGVRHLLPKAAGGKGKKGRK</sequence>
<dbReference type="InterPro" id="IPR001557">
    <property type="entry name" value="L-lactate/malate_DH"/>
</dbReference>
<dbReference type="HAMAP" id="MF_01517">
    <property type="entry name" value="Malate_dehydrog_2"/>
    <property type="match status" value="1"/>
</dbReference>
<dbReference type="InterPro" id="IPR010945">
    <property type="entry name" value="Malate_DH_type2"/>
</dbReference>
<evidence type="ECO:0000259" key="10">
    <source>
        <dbReference type="Pfam" id="PF00056"/>
    </source>
</evidence>
<evidence type="ECO:0000313" key="12">
    <source>
        <dbReference type="EMBL" id="OSX72939.1"/>
    </source>
</evidence>
<evidence type="ECO:0000256" key="9">
    <source>
        <dbReference type="RuleBase" id="RU003405"/>
    </source>
</evidence>
<evidence type="ECO:0000313" key="13">
    <source>
        <dbReference type="Proteomes" id="UP000218209"/>
    </source>
</evidence>
<dbReference type="InterPro" id="IPR036291">
    <property type="entry name" value="NAD(P)-bd_dom_sf"/>
</dbReference>
<dbReference type="Gene3D" id="3.40.50.720">
    <property type="entry name" value="NAD(P)-binding Rossmann-like Domain"/>
    <property type="match status" value="1"/>
</dbReference>
<evidence type="ECO:0000256" key="5">
    <source>
        <dbReference type="PIRSR" id="PIRSR000102-1"/>
    </source>
</evidence>
<dbReference type="GO" id="GO:0006108">
    <property type="term" value="P:malate metabolic process"/>
    <property type="evidence" value="ECO:0007669"/>
    <property type="project" value="InterPro"/>
</dbReference>
<dbReference type="Pfam" id="PF00056">
    <property type="entry name" value="Ldh_1_N"/>
    <property type="match status" value="1"/>
</dbReference>
<dbReference type="OrthoDB" id="4069699at2759"/>
<feature type="active site" description="Proton acceptor" evidence="5">
    <location>
        <position position="205"/>
    </location>
</feature>
<dbReference type="InterPro" id="IPR015955">
    <property type="entry name" value="Lactate_DH/Glyco_Ohase_4_C"/>
</dbReference>
<evidence type="ECO:0000256" key="1">
    <source>
        <dbReference type="ARBA" id="ARBA00009613"/>
    </source>
</evidence>
<dbReference type="PANTHER" id="PTHR23382">
    <property type="entry name" value="MALATE DEHYDROGENASE"/>
    <property type="match status" value="1"/>
</dbReference>
<comment type="similarity">
    <text evidence="1">Belongs to the LDH/MDH superfamily. MDH type 2 family.</text>
</comment>
<dbReference type="EMBL" id="KV919030">
    <property type="protein sequence ID" value="OSX72939.1"/>
    <property type="molecule type" value="Genomic_DNA"/>
</dbReference>
<evidence type="ECO:0000256" key="2">
    <source>
        <dbReference type="ARBA" id="ARBA00012995"/>
    </source>
</evidence>
<evidence type="ECO:0000256" key="3">
    <source>
        <dbReference type="ARBA" id="ARBA00023002"/>
    </source>
</evidence>
<dbReference type="Pfam" id="PF02866">
    <property type="entry name" value="Ldh_1_C"/>
    <property type="match status" value="1"/>
</dbReference>
<keyword evidence="3 8" id="KW-0560">Oxidoreductase</keyword>
<keyword evidence="9" id="KW-0816">Tricarboxylic acid cycle</keyword>